<dbReference type="InterPro" id="IPR010372">
    <property type="entry name" value="DNA_pol3_delta_N"/>
</dbReference>
<accession>A0A6N2SUH0</accession>
<comment type="catalytic activity">
    <reaction evidence="8">
        <text>DNA(n) + a 2'-deoxyribonucleoside 5'-triphosphate = DNA(n+1) + diphosphate</text>
        <dbReference type="Rhea" id="RHEA:22508"/>
        <dbReference type="Rhea" id="RHEA-COMP:17339"/>
        <dbReference type="Rhea" id="RHEA-COMP:17340"/>
        <dbReference type="ChEBI" id="CHEBI:33019"/>
        <dbReference type="ChEBI" id="CHEBI:61560"/>
        <dbReference type="ChEBI" id="CHEBI:173112"/>
        <dbReference type="EC" id="2.7.7.7"/>
    </reaction>
</comment>
<dbReference type="InterPro" id="IPR048466">
    <property type="entry name" value="DNA_pol3_delta-like_C"/>
</dbReference>
<sequence>MMKRVLQHIKEQKYQNLYLFYGKEKYLVAQTRDKLKEALIPSGDTMNYSYFEGKKTDIPEILELIQTMPFFNDYRLLVLDQTELGKKSNDDFLNALKEMPETTILLIIEDDVDKRSKIYKYINKEGCAVSFETPKEKDLVLWVAQMLKKEQKKMTQKDIQLFLYKTGQDMFTIKNELEKLISYTKGREVIGAEDLEALTTAQTTNQIFVMLEAIAKKQRDTVLKLYYDLIELKESPFGILALLVRQCNQLLQTQSLLKAGKSQGEMAKELKVPPFVAGKLKQQVRLFKREELYEMIKKCAATDEGIKTGKITDRIGVELLLVEFSK</sequence>
<evidence type="ECO:0000256" key="7">
    <source>
        <dbReference type="ARBA" id="ARBA00034754"/>
    </source>
</evidence>
<dbReference type="Gene3D" id="3.40.50.300">
    <property type="entry name" value="P-loop containing nucleotide triphosphate hydrolases"/>
    <property type="match status" value="1"/>
</dbReference>
<dbReference type="GO" id="GO:0009360">
    <property type="term" value="C:DNA polymerase III complex"/>
    <property type="evidence" value="ECO:0007669"/>
    <property type="project" value="InterPro"/>
</dbReference>
<dbReference type="Gene3D" id="1.10.8.60">
    <property type="match status" value="1"/>
</dbReference>
<dbReference type="EMBL" id="CACRSQ010000003">
    <property type="protein sequence ID" value="VYS96724.1"/>
    <property type="molecule type" value="Genomic_DNA"/>
</dbReference>
<feature type="domain" description="DNA polymerase III delta subunit-like C-terminal" evidence="10">
    <location>
        <begin position="205"/>
        <end position="324"/>
    </location>
</feature>
<dbReference type="AlphaFoldDB" id="A0A6N2SUH0"/>
<dbReference type="InterPro" id="IPR005790">
    <property type="entry name" value="DNA_polIII_delta"/>
</dbReference>
<dbReference type="SUPFAM" id="SSF52540">
    <property type="entry name" value="P-loop containing nucleoside triphosphate hydrolases"/>
    <property type="match status" value="1"/>
</dbReference>
<organism evidence="11">
    <name type="scientific">Anaerostipes caccae</name>
    <dbReference type="NCBI Taxonomy" id="105841"/>
    <lineage>
        <taxon>Bacteria</taxon>
        <taxon>Bacillati</taxon>
        <taxon>Bacillota</taxon>
        <taxon>Clostridia</taxon>
        <taxon>Lachnospirales</taxon>
        <taxon>Lachnospiraceae</taxon>
        <taxon>Anaerostipes</taxon>
    </lineage>
</organism>
<evidence type="ECO:0000259" key="9">
    <source>
        <dbReference type="Pfam" id="PF06144"/>
    </source>
</evidence>
<comment type="similarity">
    <text evidence="7">Belongs to the DNA polymerase HolA subunit family.</text>
</comment>
<dbReference type="GO" id="GO:0003887">
    <property type="term" value="F:DNA-directed DNA polymerase activity"/>
    <property type="evidence" value="ECO:0007669"/>
    <property type="project" value="UniProtKB-KW"/>
</dbReference>
<evidence type="ECO:0000313" key="11">
    <source>
        <dbReference type="EMBL" id="VYS96724.1"/>
    </source>
</evidence>
<evidence type="ECO:0000256" key="4">
    <source>
        <dbReference type="ARBA" id="ARBA00022695"/>
    </source>
</evidence>
<evidence type="ECO:0000256" key="2">
    <source>
        <dbReference type="ARBA" id="ARBA00017703"/>
    </source>
</evidence>
<dbReference type="RefSeq" id="WP_006566746.1">
    <property type="nucleotide sequence ID" value="NZ_BAABRZ010000001.1"/>
</dbReference>
<evidence type="ECO:0000256" key="5">
    <source>
        <dbReference type="ARBA" id="ARBA00022705"/>
    </source>
</evidence>
<proteinExistence type="inferred from homology"/>
<evidence type="ECO:0000259" key="10">
    <source>
        <dbReference type="Pfam" id="PF21694"/>
    </source>
</evidence>
<dbReference type="EC" id="2.7.7.7" evidence="1"/>
<dbReference type="GeneID" id="69471140"/>
<protein>
    <recommendedName>
        <fullName evidence="2">DNA polymerase III subunit delta</fullName>
        <ecNumber evidence="1">2.7.7.7</ecNumber>
    </recommendedName>
</protein>
<reference evidence="11" key="1">
    <citation type="submission" date="2019-11" db="EMBL/GenBank/DDBJ databases">
        <authorList>
            <person name="Feng L."/>
        </authorList>
    </citation>
    <scope>NUCLEOTIDE SEQUENCE</scope>
    <source>
        <strain evidence="11">AcaccaeLFYP115</strain>
    </source>
</reference>
<dbReference type="Pfam" id="PF21694">
    <property type="entry name" value="DNA_pol3_delta_C"/>
    <property type="match status" value="1"/>
</dbReference>
<evidence type="ECO:0000256" key="1">
    <source>
        <dbReference type="ARBA" id="ARBA00012417"/>
    </source>
</evidence>
<dbReference type="Pfam" id="PF06144">
    <property type="entry name" value="DNA_pol3_delta"/>
    <property type="match status" value="1"/>
</dbReference>
<dbReference type="PANTHER" id="PTHR34388:SF1">
    <property type="entry name" value="DNA POLYMERASE III SUBUNIT DELTA"/>
    <property type="match status" value="1"/>
</dbReference>
<evidence type="ECO:0000256" key="3">
    <source>
        <dbReference type="ARBA" id="ARBA00022679"/>
    </source>
</evidence>
<dbReference type="GO" id="GO:0006261">
    <property type="term" value="P:DNA-templated DNA replication"/>
    <property type="evidence" value="ECO:0007669"/>
    <property type="project" value="TreeGrafter"/>
</dbReference>
<dbReference type="GO" id="GO:0003677">
    <property type="term" value="F:DNA binding"/>
    <property type="evidence" value="ECO:0007669"/>
    <property type="project" value="InterPro"/>
</dbReference>
<evidence type="ECO:0000256" key="6">
    <source>
        <dbReference type="ARBA" id="ARBA00022932"/>
    </source>
</evidence>
<dbReference type="Gene3D" id="1.20.272.10">
    <property type="match status" value="1"/>
</dbReference>
<dbReference type="NCBIfam" id="TIGR01128">
    <property type="entry name" value="holA"/>
    <property type="match status" value="1"/>
</dbReference>
<dbReference type="InterPro" id="IPR008921">
    <property type="entry name" value="DNA_pol3_clamp-load_cplx_C"/>
</dbReference>
<evidence type="ECO:0000256" key="8">
    <source>
        <dbReference type="ARBA" id="ARBA00049244"/>
    </source>
</evidence>
<keyword evidence="5" id="KW-0235">DNA replication</keyword>
<gene>
    <name evidence="11" type="ORF">ACLFYP115_01119</name>
</gene>
<keyword evidence="6" id="KW-0239">DNA-directed DNA polymerase</keyword>
<dbReference type="SUPFAM" id="SSF48019">
    <property type="entry name" value="post-AAA+ oligomerization domain-like"/>
    <property type="match status" value="1"/>
</dbReference>
<dbReference type="InterPro" id="IPR027417">
    <property type="entry name" value="P-loop_NTPase"/>
</dbReference>
<dbReference type="PANTHER" id="PTHR34388">
    <property type="entry name" value="DNA POLYMERASE III SUBUNIT DELTA"/>
    <property type="match status" value="1"/>
</dbReference>
<name>A0A6N2SUH0_9FIRM</name>
<keyword evidence="3" id="KW-0808">Transferase</keyword>
<feature type="domain" description="DNA polymerase III delta N-terminal" evidence="9">
    <location>
        <begin position="18"/>
        <end position="131"/>
    </location>
</feature>
<keyword evidence="4" id="KW-0548">Nucleotidyltransferase</keyword>